<organism evidence="1">
    <name type="scientific">marine sediment metagenome</name>
    <dbReference type="NCBI Taxonomy" id="412755"/>
    <lineage>
        <taxon>unclassified sequences</taxon>
        <taxon>metagenomes</taxon>
        <taxon>ecological metagenomes</taxon>
    </lineage>
</organism>
<accession>A0A0F9S615</accession>
<name>A0A0F9S615_9ZZZZ</name>
<protein>
    <submittedName>
        <fullName evidence="1">Uncharacterized protein</fullName>
    </submittedName>
</protein>
<gene>
    <name evidence="1" type="ORF">LCGC14_0510760</name>
</gene>
<proteinExistence type="predicted"/>
<evidence type="ECO:0000313" key="1">
    <source>
        <dbReference type="EMBL" id="KKN62529.1"/>
    </source>
</evidence>
<reference evidence="1" key="1">
    <citation type="journal article" date="2015" name="Nature">
        <title>Complex archaea that bridge the gap between prokaryotes and eukaryotes.</title>
        <authorList>
            <person name="Spang A."/>
            <person name="Saw J.H."/>
            <person name="Jorgensen S.L."/>
            <person name="Zaremba-Niedzwiedzka K."/>
            <person name="Martijn J."/>
            <person name="Lind A.E."/>
            <person name="van Eijk R."/>
            <person name="Schleper C."/>
            <person name="Guy L."/>
            <person name="Ettema T.J."/>
        </authorList>
    </citation>
    <scope>NUCLEOTIDE SEQUENCE</scope>
</reference>
<dbReference type="AlphaFoldDB" id="A0A0F9S615"/>
<comment type="caution">
    <text evidence="1">The sequence shown here is derived from an EMBL/GenBank/DDBJ whole genome shotgun (WGS) entry which is preliminary data.</text>
</comment>
<dbReference type="EMBL" id="LAZR01000620">
    <property type="protein sequence ID" value="KKN62529.1"/>
    <property type="molecule type" value="Genomic_DNA"/>
</dbReference>
<sequence length="174" mass="19041">MNTIGYTPGSIADGRDGDPSAIWDNRISSIPDATRPRVDDLERKLFAGLGAPLSISRNIRGAPGWWISSEDGDTAHHVDLLDVLATPDGAFEARREIVAWANENAGSLPRVVVRFGDSGEIEIIATDGAEVFVVDERSPENRVCRMPCDFTLEGIELLIGDSTIMESSDYRLRR</sequence>